<feature type="non-terminal residue" evidence="3">
    <location>
        <position position="97"/>
    </location>
</feature>
<keyword evidence="4" id="KW-1185">Reference proteome</keyword>
<dbReference type="Gene3D" id="3.30.160.60">
    <property type="entry name" value="Classic Zinc Finger"/>
    <property type="match status" value="1"/>
</dbReference>
<evidence type="ECO:0000256" key="1">
    <source>
        <dbReference type="PROSITE-ProRule" id="PRU00042"/>
    </source>
</evidence>
<sequence>RPSRGPQAHECQWNTGGTWCGALVQGSRREVMLHLRKKHGVPLTGDNALQTCLWQGCRGVMRRENIARHIVAVHMKERVHCTKCRSSFARNDSLQRH</sequence>
<keyword evidence="1" id="KW-0862">Zinc</keyword>
<feature type="non-terminal residue" evidence="3">
    <location>
        <position position="1"/>
    </location>
</feature>
<dbReference type="Proteomes" id="UP000054538">
    <property type="component" value="Unassembled WGS sequence"/>
</dbReference>
<dbReference type="HOGENOM" id="CLU_126337_2_1_1"/>
<dbReference type="InterPro" id="IPR013087">
    <property type="entry name" value="Znf_C2H2_type"/>
</dbReference>
<keyword evidence="1" id="KW-0479">Metal-binding</keyword>
<accession>A0A0D0D6Y0</accession>
<evidence type="ECO:0000313" key="4">
    <source>
        <dbReference type="Proteomes" id="UP000054538"/>
    </source>
</evidence>
<dbReference type="InParanoid" id="A0A0D0D6Y0"/>
<dbReference type="GO" id="GO:0008270">
    <property type="term" value="F:zinc ion binding"/>
    <property type="evidence" value="ECO:0007669"/>
    <property type="project" value="UniProtKB-KW"/>
</dbReference>
<reference evidence="3 4" key="1">
    <citation type="submission" date="2014-04" db="EMBL/GenBank/DDBJ databases">
        <authorList>
            <consortium name="DOE Joint Genome Institute"/>
            <person name="Kuo A."/>
            <person name="Kohler A."/>
            <person name="Jargeat P."/>
            <person name="Nagy L.G."/>
            <person name="Floudas D."/>
            <person name="Copeland A."/>
            <person name="Barry K.W."/>
            <person name="Cichocki N."/>
            <person name="Veneault-Fourrey C."/>
            <person name="LaButti K."/>
            <person name="Lindquist E.A."/>
            <person name="Lipzen A."/>
            <person name="Lundell T."/>
            <person name="Morin E."/>
            <person name="Murat C."/>
            <person name="Sun H."/>
            <person name="Tunlid A."/>
            <person name="Henrissat B."/>
            <person name="Grigoriev I.V."/>
            <person name="Hibbett D.S."/>
            <person name="Martin F."/>
            <person name="Nordberg H.P."/>
            <person name="Cantor M.N."/>
            <person name="Hua S.X."/>
        </authorList>
    </citation>
    <scope>NUCLEOTIDE SEQUENCE [LARGE SCALE GENOMIC DNA]</scope>
    <source>
        <strain evidence="3 4">Ve08.2h10</strain>
    </source>
</reference>
<dbReference type="EMBL" id="KN825259">
    <property type="protein sequence ID" value="KIK92637.1"/>
    <property type="molecule type" value="Genomic_DNA"/>
</dbReference>
<reference evidence="4" key="2">
    <citation type="submission" date="2015-01" db="EMBL/GenBank/DDBJ databases">
        <title>Evolutionary Origins and Diversification of the Mycorrhizal Mutualists.</title>
        <authorList>
            <consortium name="DOE Joint Genome Institute"/>
            <consortium name="Mycorrhizal Genomics Consortium"/>
            <person name="Kohler A."/>
            <person name="Kuo A."/>
            <person name="Nagy L.G."/>
            <person name="Floudas D."/>
            <person name="Copeland A."/>
            <person name="Barry K.W."/>
            <person name="Cichocki N."/>
            <person name="Veneault-Fourrey C."/>
            <person name="LaButti K."/>
            <person name="Lindquist E.A."/>
            <person name="Lipzen A."/>
            <person name="Lundell T."/>
            <person name="Morin E."/>
            <person name="Murat C."/>
            <person name="Riley R."/>
            <person name="Ohm R."/>
            <person name="Sun H."/>
            <person name="Tunlid A."/>
            <person name="Henrissat B."/>
            <person name="Grigoriev I.V."/>
            <person name="Hibbett D.S."/>
            <person name="Martin F."/>
        </authorList>
    </citation>
    <scope>NUCLEOTIDE SEQUENCE [LARGE SCALE GENOMIC DNA]</scope>
    <source>
        <strain evidence="4">Ve08.2h10</strain>
    </source>
</reference>
<keyword evidence="1" id="KW-0863">Zinc-finger</keyword>
<protein>
    <recommendedName>
        <fullName evidence="2">C2H2-type domain-containing protein</fullName>
    </recommendedName>
</protein>
<feature type="domain" description="C2H2-type" evidence="2">
    <location>
        <begin position="79"/>
        <end position="97"/>
    </location>
</feature>
<dbReference type="PROSITE" id="PS50157">
    <property type="entry name" value="ZINC_FINGER_C2H2_2"/>
    <property type="match status" value="1"/>
</dbReference>
<gene>
    <name evidence="3" type="ORF">PAXRUDRAFT_91795</name>
</gene>
<dbReference type="OrthoDB" id="2676372at2759"/>
<name>A0A0D0D6Y0_9AGAM</name>
<proteinExistence type="predicted"/>
<dbReference type="AlphaFoldDB" id="A0A0D0D6Y0"/>
<evidence type="ECO:0000259" key="2">
    <source>
        <dbReference type="PROSITE" id="PS50157"/>
    </source>
</evidence>
<evidence type="ECO:0000313" key="3">
    <source>
        <dbReference type="EMBL" id="KIK92637.1"/>
    </source>
</evidence>
<organism evidence="3 4">
    <name type="scientific">Paxillus rubicundulus Ve08.2h10</name>
    <dbReference type="NCBI Taxonomy" id="930991"/>
    <lineage>
        <taxon>Eukaryota</taxon>
        <taxon>Fungi</taxon>
        <taxon>Dikarya</taxon>
        <taxon>Basidiomycota</taxon>
        <taxon>Agaricomycotina</taxon>
        <taxon>Agaricomycetes</taxon>
        <taxon>Agaricomycetidae</taxon>
        <taxon>Boletales</taxon>
        <taxon>Paxilineae</taxon>
        <taxon>Paxillaceae</taxon>
        <taxon>Paxillus</taxon>
    </lineage>
</organism>